<evidence type="ECO:0000256" key="1">
    <source>
        <dbReference type="SAM" id="MobiDB-lite"/>
    </source>
</evidence>
<feature type="compositionally biased region" description="Basic and acidic residues" evidence="1">
    <location>
        <begin position="131"/>
        <end position="160"/>
    </location>
</feature>
<gene>
    <name evidence="2" type="ORF">BLS_007191</name>
</gene>
<feature type="region of interest" description="Disordered" evidence="1">
    <location>
        <begin position="222"/>
        <end position="244"/>
    </location>
</feature>
<feature type="compositionally biased region" description="Polar residues" evidence="1">
    <location>
        <begin position="109"/>
        <end position="118"/>
    </location>
</feature>
<evidence type="ECO:0000313" key="3">
    <source>
        <dbReference type="Proteomes" id="UP000433883"/>
    </source>
</evidence>
<feature type="region of interest" description="Disordered" evidence="1">
    <location>
        <begin position="102"/>
        <end position="185"/>
    </location>
</feature>
<feature type="region of interest" description="Disordered" evidence="1">
    <location>
        <begin position="397"/>
        <end position="419"/>
    </location>
</feature>
<feature type="region of interest" description="Disordered" evidence="1">
    <location>
        <begin position="1"/>
        <end position="46"/>
    </location>
</feature>
<name>A0A8H3YQ61_VENIN</name>
<accession>A0A8H3YQ61</accession>
<feature type="compositionally biased region" description="Basic and acidic residues" evidence="1">
    <location>
        <begin position="24"/>
        <end position="35"/>
    </location>
</feature>
<protein>
    <submittedName>
        <fullName evidence="2">Uncharacterized protein</fullName>
    </submittedName>
</protein>
<feature type="compositionally biased region" description="Basic and acidic residues" evidence="1">
    <location>
        <begin position="795"/>
        <end position="805"/>
    </location>
</feature>
<feature type="compositionally biased region" description="Polar residues" evidence="1">
    <location>
        <begin position="829"/>
        <end position="849"/>
    </location>
</feature>
<dbReference type="Proteomes" id="UP000433883">
    <property type="component" value="Unassembled WGS sequence"/>
</dbReference>
<dbReference type="AlphaFoldDB" id="A0A8H3YQ61"/>
<feature type="region of interest" description="Disordered" evidence="1">
    <location>
        <begin position="505"/>
        <end position="557"/>
    </location>
</feature>
<dbReference type="EMBL" id="WNWQ01000551">
    <property type="protein sequence ID" value="KAE9966162.1"/>
    <property type="molecule type" value="Genomic_DNA"/>
</dbReference>
<sequence length="864" mass="94278">MLPIRTKFASSSSNGGDGNGPPRRKTEGDEKKPDKSGNTPRRMSKAEVDEFMNQRMAELASGLPPISDGGGRARAGGDGNVVAVGAGAGITPASRDWTDADAFLERRMTGSNANSPNASKRRGSLPAQQLAEREIMRLERIRAAEKRAKEEKAKSDKDSAGADGASDAEGSDASGTGEETSETRRKKMLFIGIGDGFRREHRRRIFFATEQGFDKGVRITMSDGGGAISDDDELQAQDPRQPRGTTAPMRVAQFIDEQAQALVVVSEAAKYARRMIDLTGRGRRRQDMDPDERQSYDAWVRVEADAMHHRAPPKDRPDMIVHDITMENIALHFGDVLQRLQNNEAQSDGPARTTPWGADYGLRGERGAEIKAALDAARQAGEDEDPFTARVDFNAAPKRATPTGHTPVPDSTSRHMSGPSVRKPVYGAFHTEPALQEERQVEAASSIPIVELPQASVTKTVATADATKQKREEAAASKKTTTKAGFAAGRALDSVAELSYAIKPQTRARANREAKNVVEPSSNTAPDEFQNEPVSDRDKQGGRPSVDQGLDSNQGGKRAKIRVTPLTEFKRVIKKDSLEMPKVGFAASLTLEEVEWIFQWIYDWDYDLAGQNATKKKWIEKVENKEKVWQWYYAARDEFIDEFKTRKGGKMPPSFIHNDVTRGKLWAVWMHRLEEAKAEAELGGKAQATEPPKSTTGPARRRKRVLDEDNEDTRSGSDRPRPKRIRQQTESQPLSAGLATRGQGQTVPAAGIPPTKGKGRAQRGSAAPPNHGTKPSATGNRVSKARAAKGATTSRKPDGKGEKKSLVVRFAYKGSFPPTPKKPDHLRTNVPQESSTTTRGPLATAQSGIEPSVVDGESDEEMTG</sequence>
<reference evidence="2 3" key="1">
    <citation type="submission" date="2019-11" db="EMBL/GenBank/DDBJ databases">
        <title>Venturia inaequalis Genome Resource.</title>
        <authorList>
            <person name="Lichtner F.J."/>
        </authorList>
    </citation>
    <scope>NUCLEOTIDE SEQUENCE [LARGE SCALE GENOMIC DNA]</scope>
    <source>
        <strain evidence="2">Bline_iso_100314</strain>
    </source>
</reference>
<organism evidence="2 3">
    <name type="scientific">Venturia inaequalis</name>
    <name type="common">Apple scab fungus</name>
    <dbReference type="NCBI Taxonomy" id="5025"/>
    <lineage>
        <taxon>Eukaryota</taxon>
        <taxon>Fungi</taxon>
        <taxon>Dikarya</taxon>
        <taxon>Ascomycota</taxon>
        <taxon>Pezizomycotina</taxon>
        <taxon>Dothideomycetes</taxon>
        <taxon>Pleosporomycetidae</taxon>
        <taxon>Venturiales</taxon>
        <taxon>Venturiaceae</taxon>
        <taxon>Venturia</taxon>
    </lineage>
</organism>
<evidence type="ECO:0000313" key="2">
    <source>
        <dbReference type="EMBL" id="KAE9966162.1"/>
    </source>
</evidence>
<feature type="compositionally biased region" description="Low complexity" evidence="1">
    <location>
        <begin position="161"/>
        <end position="175"/>
    </location>
</feature>
<comment type="caution">
    <text evidence="2">The sequence shown here is derived from an EMBL/GenBank/DDBJ whole genome shotgun (WGS) entry which is preliminary data.</text>
</comment>
<proteinExistence type="predicted"/>
<feature type="region of interest" description="Disordered" evidence="1">
    <location>
        <begin position="679"/>
        <end position="864"/>
    </location>
</feature>